<evidence type="ECO:0000313" key="4">
    <source>
        <dbReference type="Proteomes" id="UP001595921"/>
    </source>
</evidence>
<comment type="caution">
    <text evidence="3">The sequence shown here is derived from an EMBL/GenBank/DDBJ whole genome shotgun (WGS) entry which is preliminary data.</text>
</comment>
<evidence type="ECO:0000256" key="1">
    <source>
        <dbReference type="SAM" id="Phobius"/>
    </source>
</evidence>
<keyword evidence="4" id="KW-1185">Reference proteome</keyword>
<accession>A0ABD5PGF9</accession>
<keyword evidence="1" id="KW-0472">Membrane</keyword>
<reference evidence="3 4" key="1">
    <citation type="journal article" date="2019" name="Int. J. Syst. Evol. Microbiol.">
        <title>The Global Catalogue of Microorganisms (GCM) 10K type strain sequencing project: providing services to taxonomists for standard genome sequencing and annotation.</title>
        <authorList>
            <consortium name="The Broad Institute Genomics Platform"/>
            <consortium name="The Broad Institute Genome Sequencing Center for Infectious Disease"/>
            <person name="Wu L."/>
            <person name="Ma J."/>
        </authorList>
    </citation>
    <scope>NUCLEOTIDE SEQUENCE [LARGE SCALE GENOMIC DNA]</scope>
    <source>
        <strain evidence="3 4">CGMCC 1.12553</strain>
    </source>
</reference>
<dbReference type="RefSeq" id="WP_267623313.1">
    <property type="nucleotide sequence ID" value="NZ_JAODIW010000008.1"/>
</dbReference>
<feature type="transmembrane region" description="Helical" evidence="1">
    <location>
        <begin position="87"/>
        <end position="104"/>
    </location>
</feature>
<sequence>MAYRRISNQTLLGGVVALVGLVLLANTTGLYDTGALLRYVPSLFVLVGLYAIVASGFRNVAGPLVVVALAGASQLIALDLVAAEELVVLWPVVVVAFGAALVAGRVRSRVRDVDADRVDLVAVFGGRNDRVTSSSFVGGDVTAMFGGAELDLRDATVPVKPARVNATALFGGVEVVVPRDWRVEVDVLPVFGAAEDDRPRRAEEHEEVDLVVTGFCAFGAVEVTD</sequence>
<organism evidence="3 4">
    <name type="scientific">Halobium salinum</name>
    <dbReference type="NCBI Taxonomy" id="1364940"/>
    <lineage>
        <taxon>Archaea</taxon>
        <taxon>Methanobacteriati</taxon>
        <taxon>Methanobacteriota</taxon>
        <taxon>Stenosarchaea group</taxon>
        <taxon>Halobacteria</taxon>
        <taxon>Halobacteriales</taxon>
        <taxon>Haloferacaceae</taxon>
        <taxon>Halobium</taxon>
    </lineage>
</organism>
<dbReference type="PANTHER" id="PTHR40763:SF5">
    <property type="entry name" value="MEMBRANE PROTEIN"/>
    <property type="match status" value="1"/>
</dbReference>
<dbReference type="Pfam" id="PF22570">
    <property type="entry name" value="LiaF-TM"/>
    <property type="match status" value="1"/>
</dbReference>
<dbReference type="EMBL" id="JBHSDS010000010">
    <property type="protein sequence ID" value="MFC4359990.1"/>
    <property type="molecule type" value="Genomic_DNA"/>
</dbReference>
<dbReference type="AlphaFoldDB" id="A0ABD5PGF9"/>
<feature type="transmembrane region" description="Helical" evidence="1">
    <location>
        <begin position="60"/>
        <end position="81"/>
    </location>
</feature>
<feature type="domain" description="LiaF transmembrane" evidence="2">
    <location>
        <begin position="12"/>
        <end position="108"/>
    </location>
</feature>
<evidence type="ECO:0000313" key="3">
    <source>
        <dbReference type="EMBL" id="MFC4359990.1"/>
    </source>
</evidence>
<protein>
    <submittedName>
        <fullName evidence="3">LiaF domain-containing protein</fullName>
    </submittedName>
</protein>
<dbReference type="Proteomes" id="UP001595921">
    <property type="component" value="Unassembled WGS sequence"/>
</dbReference>
<dbReference type="PANTHER" id="PTHR40763">
    <property type="entry name" value="MEMBRANE PROTEIN-RELATED"/>
    <property type="match status" value="1"/>
</dbReference>
<proteinExistence type="predicted"/>
<feature type="transmembrane region" description="Helical" evidence="1">
    <location>
        <begin position="35"/>
        <end position="53"/>
    </location>
</feature>
<keyword evidence="1" id="KW-0812">Transmembrane</keyword>
<gene>
    <name evidence="3" type="ORF">ACFO0N_18740</name>
</gene>
<dbReference type="InterPro" id="IPR054331">
    <property type="entry name" value="LiaF_TM"/>
</dbReference>
<keyword evidence="1" id="KW-1133">Transmembrane helix</keyword>
<name>A0ABD5PGF9_9EURY</name>
<evidence type="ECO:0000259" key="2">
    <source>
        <dbReference type="Pfam" id="PF22570"/>
    </source>
</evidence>